<accession>A0ABU7X568</accession>
<evidence type="ECO:0000259" key="1">
    <source>
        <dbReference type="Pfam" id="PF01636"/>
    </source>
</evidence>
<dbReference type="Pfam" id="PF01636">
    <property type="entry name" value="APH"/>
    <property type="match status" value="1"/>
</dbReference>
<name>A0ABU7X568_9ACTN</name>
<dbReference type="InterPro" id="IPR002575">
    <property type="entry name" value="Aminoglycoside_PTrfase"/>
</dbReference>
<keyword evidence="3" id="KW-1185">Reference proteome</keyword>
<proteinExistence type="predicted"/>
<dbReference type="EMBL" id="JAVFKM010000034">
    <property type="protein sequence ID" value="MEF3118908.1"/>
    <property type="molecule type" value="Genomic_DNA"/>
</dbReference>
<dbReference type="SUPFAM" id="SSF56112">
    <property type="entry name" value="Protein kinase-like (PK-like)"/>
    <property type="match status" value="1"/>
</dbReference>
<gene>
    <name evidence="2" type="ORF">RB636_37745</name>
</gene>
<dbReference type="InterPro" id="IPR011009">
    <property type="entry name" value="Kinase-like_dom_sf"/>
</dbReference>
<evidence type="ECO:0000313" key="2">
    <source>
        <dbReference type="EMBL" id="MEF3118908.1"/>
    </source>
</evidence>
<comment type="caution">
    <text evidence="2">The sequence shown here is derived from an EMBL/GenBank/DDBJ whole genome shotgun (WGS) entry which is preliminary data.</text>
</comment>
<dbReference type="Gene3D" id="3.90.1200.10">
    <property type="match status" value="1"/>
</dbReference>
<reference evidence="2 3" key="1">
    <citation type="submission" date="2023-08" db="EMBL/GenBank/DDBJ databases">
        <authorList>
            <person name="Sharma P."/>
            <person name="Verma V."/>
            <person name="Mohan M.K."/>
            <person name="Dubey A.K."/>
        </authorList>
    </citation>
    <scope>NUCLEOTIDE SEQUENCE [LARGE SCALE GENOMIC DNA]</scope>
    <source>
        <strain evidence="2 3">ADP4</strain>
    </source>
</reference>
<protein>
    <submittedName>
        <fullName evidence="2">Phosphotransferase</fullName>
    </submittedName>
</protein>
<organism evidence="2 3">
    <name type="scientific">Streptomyces chrestomyceticus</name>
    <dbReference type="NCBI Taxonomy" id="68185"/>
    <lineage>
        <taxon>Bacteria</taxon>
        <taxon>Bacillati</taxon>
        <taxon>Actinomycetota</taxon>
        <taxon>Actinomycetes</taxon>
        <taxon>Kitasatosporales</taxon>
        <taxon>Streptomycetaceae</taxon>
        <taxon>Streptomyces</taxon>
    </lineage>
</organism>
<dbReference type="Proteomes" id="UP001348265">
    <property type="component" value="Unassembled WGS sequence"/>
</dbReference>
<dbReference type="RefSeq" id="WP_331789819.1">
    <property type="nucleotide sequence ID" value="NZ_JAVFKM010000034.1"/>
</dbReference>
<evidence type="ECO:0000313" key="3">
    <source>
        <dbReference type="Proteomes" id="UP001348265"/>
    </source>
</evidence>
<feature type="domain" description="Aminoglycoside phosphotransferase" evidence="1">
    <location>
        <begin position="141"/>
        <end position="231"/>
    </location>
</feature>
<sequence>MYSPPPDPADAHRLADTHDKAAAALGATPHGPKVWGWHGRTLSRGAEHPEHGVCWLRLLAAPADQAGRKLWAGTADAARNVPHAVRRPVLHGLHDLSDGTYAYRAELTSYVSSPVCAPSPVLRRELVLPTPWWVSLRASLEQLAAVRTDRVAVRQEWADRSVPRFAGVSAPQITEWVTVHGDLHFANLTLDGPVMLDWEGWGIGPYGYDAALLYVYSLLAPATAERVRQAFADVLDSPQGQAALLIVATELLQSASRGDHPALVAPLRSLVSNVTGP</sequence>